<proteinExistence type="predicted"/>
<dbReference type="Gene3D" id="3.40.50.300">
    <property type="entry name" value="P-loop containing nucleotide triphosphate hydrolases"/>
    <property type="match status" value="1"/>
</dbReference>
<sequence>MKAIHQQQTNRKKKKKSARRIQLVLLSSLVICWTCLFRKVFNQSERFNYFDLNSLLSDSINSTNIYNGNDTNLTSNRKQRKKLLFILGAGRSGTSTLAGLFITLNIYYGGNRLKPASIYNQKGYFEDEDLVIQDKFMVEDQKFREFLPLKFPFNNTLAIEKIRSNENGYFDKGGRDFLKRVDLFENNQDGNATLHSTFVVKDPLASITLPTWLEFLEEKPVVLFTHRHPVDVARSLRKRNANIISNQGLMYSIGYNQNSIQNSIQAGLCLVSTSYYNVMNDSLNEVRRIVAELQTKCHVEPSIPISSISGALVDGFVDHGLRHDFEKPKELGDTECELDDWGLKSYKKANLVDQNQHNGIFFTAMKIYCDIENGKAFEKDYEWPEVSKMKRKE</sequence>
<dbReference type="InterPro" id="IPR027417">
    <property type="entry name" value="P-loop_NTPase"/>
</dbReference>
<evidence type="ECO:0000256" key="1">
    <source>
        <dbReference type="SAM" id="Phobius"/>
    </source>
</evidence>
<feature type="transmembrane region" description="Helical" evidence="1">
    <location>
        <begin position="21"/>
        <end position="41"/>
    </location>
</feature>
<name>A0AAD3DBR5_9STRA</name>
<comment type="caution">
    <text evidence="2">The sequence shown here is derived from an EMBL/GenBank/DDBJ whole genome shotgun (WGS) entry which is preliminary data.</text>
</comment>
<evidence type="ECO:0000313" key="2">
    <source>
        <dbReference type="EMBL" id="GFH61436.1"/>
    </source>
</evidence>
<dbReference type="SUPFAM" id="SSF52540">
    <property type="entry name" value="P-loop containing nucleoside triphosphate hydrolases"/>
    <property type="match status" value="1"/>
</dbReference>
<keyword evidence="1" id="KW-0472">Membrane</keyword>
<evidence type="ECO:0000313" key="3">
    <source>
        <dbReference type="Proteomes" id="UP001054902"/>
    </source>
</evidence>
<protein>
    <submittedName>
        <fullName evidence="2">Uncharacterized protein</fullName>
    </submittedName>
</protein>
<keyword evidence="1" id="KW-0812">Transmembrane</keyword>
<gene>
    <name evidence="2" type="ORF">CTEN210_17912</name>
</gene>
<keyword evidence="3" id="KW-1185">Reference proteome</keyword>
<reference evidence="2 3" key="1">
    <citation type="journal article" date="2021" name="Sci. Rep.">
        <title>The genome of the diatom Chaetoceros tenuissimus carries an ancient integrated fragment of an extant virus.</title>
        <authorList>
            <person name="Hongo Y."/>
            <person name="Kimura K."/>
            <person name="Takaki Y."/>
            <person name="Yoshida Y."/>
            <person name="Baba S."/>
            <person name="Kobayashi G."/>
            <person name="Nagasaki K."/>
            <person name="Hano T."/>
            <person name="Tomaru Y."/>
        </authorList>
    </citation>
    <scope>NUCLEOTIDE SEQUENCE [LARGE SCALE GENOMIC DNA]</scope>
    <source>
        <strain evidence="2 3">NIES-3715</strain>
    </source>
</reference>
<dbReference type="Proteomes" id="UP001054902">
    <property type="component" value="Unassembled WGS sequence"/>
</dbReference>
<organism evidence="2 3">
    <name type="scientific">Chaetoceros tenuissimus</name>
    <dbReference type="NCBI Taxonomy" id="426638"/>
    <lineage>
        <taxon>Eukaryota</taxon>
        <taxon>Sar</taxon>
        <taxon>Stramenopiles</taxon>
        <taxon>Ochrophyta</taxon>
        <taxon>Bacillariophyta</taxon>
        <taxon>Coscinodiscophyceae</taxon>
        <taxon>Chaetocerotophycidae</taxon>
        <taxon>Chaetocerotales</taxon>
        <taxon>Chaetocerotaceae</taxon>
        <taxon>Chaetoceros</taxon>
    </lineage>
</organism>
<keyword evidence="1" id="KW-1133">Transmembrane helix</keyword>
<accession>A0AAD3DBR5</accession>
<dbReference type="EMBL" id="BLLK01000074">
    <property type="protein sequence ID" value="GFH61436.1"/>
    <property type="molecule type" value="Genomic_DNA"/>
</dbReference>
<dbReference type="AlphaFoldDB" id="A0AAD3DBR5"/>